<evidence type="ECO:0000313" key="2">
    <source>
        <dbReference type="EMBL" id="RBP12207.1"/>
    </source>
</evidence>
<organism evidence="2 3">
    <name type="scientific">Roseiarcus fermentans</name>
    <dbReference type="NCBI Taxonomy" id="1473586"/>
    <lineage>
        <taxon>Bacteria</taxon>
        <taxon>Pseudomonadati</taxon>
        <taxon>Pseudomonadota</taxon>
        <taxon>Alphaproteobacteria</taxon>
        <taxon>Hyphomicrobiales</taxon>
        <taxon>Roseiarcaceae</taxon>
        <taxon>Roseiarcus</taxon>
    </lineage>
</organism>
<sequence length="93" mass="10472">MSPQEAIPNGDGAETKSMRSQRNRETSDRRKSEPFQIETISNRGGGDFRALDPKGGGGVGRPRWKHGERRAARHSARDRVCRYGKLPPLRQDE</sequence>
<proteinExistence type="predicted"/>
<evidence type="ECO:0000313" key="3">
    <source>
        <dbReference type="Proteomes" id="UP000253529"/>
    </source>
</evidence>
<name>A0A366FC77_9HYPH</name>
<protein>
    <submittedName>
        <fullName evidence="2">Uncharacterized protein</fullName>
    </submittedName>
</protein>
<keyword evidence="3" id="KW-1185">Reference proteome</keyword>
<dbReference type="Proteomes" id="UP000253529">
    <property type="component" value="Unassembled WGS sequence"/>
</dbReference>
<dbReference type="EMBL" id="QNRK01000014">
    <property type="protein sequence ID" value="RBP12207.1"/>
    <property type="molecule type" value="Genomic_DNA"/>
</dbReference>
<feature type="compositionally biased region" description="Basic and acidic residues" evidence="1">
    <location>
        <begin position="13"/>
        <end position="33"/>
    </location>
</feature>
<dbReference type="AlphaFoldDB" id="A0A366FC77"/>
<evidence type="ECO:0000256" key="1">
    <source>
        <dbReference type="SAM" id="MobiDB-lite"/>
    </source>
</evidence>
<comment type="caution">
    <text evidence="2">The sequence shown here is derived from an EMBL/GenBank/DDBJ whole genome shotgun (WGS) entry which is preliminary data.</text>
</comment>
<feature type="compositionally biased region" description="Basic residues" evidence="1">
    <location>
        <begin position="62"/>
        <end position="74"/>
    </location>
</feature>
<gene>
    <name evidence="2" type="ORF">DFR50_11436</name>
</gene>
<accession>A0A366FC77</accession>
<reference evidence="2 3" key="1">
    <citation type="submission" date="2018-06" db="EMBL/GenBank/DDBJ databases">
        <title>Genomic Encyclopedia of Type Strains, Phase IV (KMG-IV): sequencing the most valuable type-strain genomes for metagenomic binning, comparative biology and taxonomic classification.</title>
        <authorList>
            <person name="Goeker M."/>
        </authorList>
    </citation>
    <scope>NUCLEOTIDE SEQUENCE [LARGE SCALE GENOMIC DNA]</scope>
    <source>
        <strain evidence="2 3">DSM 24875</strain>
    </source>
</reference>
<feature type="region of interest" description="Disordered" evidence="1">
    <location>
        <begin position="1"/>
        <end position="93"/>
    </location>
</feature>